<dbReference type="GO" id="GO:0044613">
    <property type="term" value="C:nuclear pore central transport channel"/>
    <property type="evidence" value="ECO:0007669"/>
    <property type="project" value="TreeGrafter"/>
</dbReference>
<evidence type="ECO:0000313" key="7">
    <source>
        <dbReference type="Proteomes" id="UP000694388"/>
    </source>
</evidence>
<evidence type="ECO:0000313" key="6">
    <source>
        <dbReference type="Ensembl" id="ENSEBUP00000004766.1"/>
    </source>
</evidence>
<evidence type="ECO:0000259" key="4">
    <source>
        <dbReference type="Pfam" id="PF13874"/>
    </source>
</evidence>
<keyword evidence="2" id="KW-0813">Transport</keyword>
<sequence>MAAPFQLGVGGPVAPAASGLSFGSFGSTNPSQGFTFGAQPTGFTGFGNFGSMGFGTTAPPSTLAGFGTTTSTLGGTTGFGAPTGAFGGFGTGAAPSVLGIQSGTGIAGSTSNTGLCAVAGGTAVFPYLSALSPSILGDDRDATLARWNQLQMAWGCGRVFCSPTTAPLALNQSNPYCRFKAVGYSRVPTRQDTDGLVGLVLARDEASVRAALPSALELLQRALGGSVTVSAETLRPLPDDHTELLIYATDNRPGIGGLGRRVLASDLTAALDAPGLRSQLMQTLSVSNVTARSELSVTQRAQLVEMPPAGIVPIIWEQAKADNPDPERLLPVPMVGFSELARRLKLQEQQGALHTARLDLIAEDISQLKGLQAASTAKLAQFKRRHSELGHRLLQVLCKQEVSRHAGLVRKEEEDLRVRLEAIAAELNTPTLYRGRLSELMSQLRVQSQTAPGPEEHYSLDPRLLVEIKQHLSEQQSGVACLVELVKGDLEDLRLMSSALQDMGIQG</sequence>
<dbReference type="InterPro" id="IPR040985">
    <property type="entry name" value="Nup54_C"/>
</dbReference>
<dbReference type="Gene3D" id="1.20.5.170">
    <property type="match status" value="1"/>
</dbReference>
<evidence type="ECO:0000256" key="1">
    <source>
        <dbReference type="ARBA" id="ARBA00004123"/>
    </source>
</evidence>
<dbReference type="GeneTree" id="ENSGT00940000165029"/>
<dbReference type="GO" id="GO:0017056">
    <property type="term" value="F:structural constituent of nuclear pore"/>
    <property type="evidence" value="ECO:0007669"/>
    <property type="project" value="TreeGrafter"/>
</dbReference>
<evidence type="ECO:0000259" key="5">
    <source>
        <dbReference type="Pfam" id="PF18437"/>
    </source>
</evidence>
<dbReference type="Proteomes" id="UP000694388">
    <property type="component" value="Unplaced"/>
</dbReference>
<dbReference type="Ensembl" id="ENSEBUT00000005204.1">
    <property type="protein sequence ID" value="ENSEBUP00000004766.1"/>
    <property type="gene ID" value="ENSEBUG00000003321.1"/>
</dbReference>
<dbReference type="Pfam" id="PF13874">
    <property type="entry name" value="Nup54"/>
    <property type="match status" value="1"/>
</dbReference>
<dbReference type="AlphaFoldDB" id="A0A8C4PYE0"/>
<dbReference type="Pfam" id="PF18437">
    <property type="entry name" value="Nup54_C"/>
    <property type="match status" value="1"/>
</dbReference>
<dbReference type="GO" id="GO:0036228">
    <property type="term" value="P:protein localization to nuclear inner membrane"/>
    <property type="evidence" value="ECO:0007669"/>
    <property type="project" value="TreeGrafter"/>
</dbReference>
<dbReference type="OMA" id="MMQTRLH"/>
<reference evidence="6" key="2">
    <citation type="submission" date="2025-09" db="UniProtKB">
        <authorList>
            <consortium name="Ensembl"/>
        </authorList>
    </citation>
    <scope>IDENTIFICATION</scope>
</reference>
<reference evidence="6" key="1">
    <citation type="submission" date="2025-08" db="UniProtKB">
        <authorList>
            <consortium name="Ensembl"/>
        </authorList>
    </citation>
    <scope>IDENTIFICATION</scope>
</reference>
<dbReference type="GO" id="GO:0006607">
    <property type="term" value="P:NLS-bearing protein import into nucleus"/>
    <property type="evidence" value="ECO:0007669"/>
    <property type="project" value="TreeGrafter"/>
</dbReference>
<evidence type="ECO:0008006" key="8">
    <source>
        <dbReference type="Google" id="ProtNLM"/>
    </source>
</evidence>
<accession>A0A8C4PYE0</accession>
<comment type="subcellular location">
    <subcellularLocation>
        <location evidence="1">Nucleus</location>
    </subcellularLocation>
</comment>
<keyword evidence="3" id="KW-0539">Nucleus</keyword>
<protein>
    <recommendedName>
        <fullName evidence="8">Nucleoporin 54</fullName>
    </recommendedName>
</protein>
<dbReference type="GO" id="GO:0006999">
    <property type="term" value="P:nuclear pore organization"/>
    <property type="evidence" value="ECO:0007669"/>
    <property type="project" value="TreeGrafter"/>
</dbReference>
<dbReference type="InterPro" id="IPR025712">
    <property type="entry name" value="Nup54_alpha-helical_dom"/>
</dbReference>
<dbReference type="PANTHER" id="PTHR13000">
    <property type="entry name" value="NUCLEOPORIN P54"/>
    <property type="match status" value="1"/>
</dbReference>
<dbReference type="InterPro" id="IPR024864">
    <property type="entry name" value="Nup54/Nup57/Nup44"/>
</dbReference>
<evidence type="ECO:0000256" key="2">
    <source>
        <dbReference type="ARBA" id="ARBA00022448"/>
    </source>
</evidence>
<feature type="domain" description="Nup54 C-terminal interacting" evidence="5">
    <location>
        <begin position="458"/>
        <end position="495"/>
    </location>
</feature>
<proteinExistence type="predicted"/>
<dbReference type="Gene3D" id="1.20.5.490">
    <property type="entry name" value="Single helix bin"/>
    <property type="match status" value="1"/>
</dbReference>
<keyword evidence="7" id="KW-1185">Reference proteome</keyword>
<dbReference type="PANTHER" id="PTHR13000:SF0">
    <property type="entry name" value="NUCLEOPORIN P54"/>
    <property type="match status" value="1"/>
</dbReference>
<name>A0A8C4PYE0_EPTBU</name>
<feature type="domain" description="Nucleoporin Nup54 alpha-helical" evidence="4">
    <location>
        <begin position="307"/>
        <end position="444"/>
    </location>
</feature>
<organism evidence="6 7">
    <name type="scientific">Eptatretus burgeri</name>
    <name type="common">Inshore hagfish</name>
    <dbReference type="NCBI Taxonomy" id="7764"/>
    <lineage>
        <taxon>Eukaryota</taxon>
        <taxon>Metazoa</taxon>
        <taxon>Chordata</taxon>
        <taxon>Craniata</taxon>
        <taxon>Vertebrata</taxon>
        <taxon>Cyclostomata</taxon>
        <taxon>Myxini</taxon>
        <taxon>Myxiniformes</taxon>
        <taxon>Myxinidae</taxon>
        <taxon>Eptatretinae</taxon>
        <taxon>Eptatretus</taxon>
    </lineage>
</organism>
<evidence type="ECO:0000256" key="3">
    <source>
        <dbReference type="ARBA" id="ARBA00023242"/>
    </source>
</evidence>